<dbReference type="Proteomes" id="UP000820818">
    <property type="component" value="Linkage Group LG7"/>
</dbReference>
<accession>A0AAD5KML6</accession>
<proteinExistence type="predicted"/>
<evidence type="ECO:0000313" key="2">
    <source>
        <dbReference type="Proteomes" id="UP000820818"/>
    </source>
</evidence>
<evidence type="ECO:0000313" key="1">
    <source>
        <dbReference type="EMBL" id="KAI9555504.1"/>
    </source>
</evidence>
<dbReference type="AlphaFoldDB" id="A0AAD5KML6"/>
<reference evidence="1 2" key="1">
    <citation type="submission" date="2022-05" db="EMBL/GenBank/DDBJ databases">
        <title>A multi-omics perspective on studying reproductive biology in Daphnia sinensis.</title>
        <authorList>
            <person name="Jia J."/>
        </authorList>
    </citation>
    <scope>NUCLEOTIDE SEQUENCE [LARGE SCALE GENOMIC DNA]</scope>
    <source>
        <strain evidence="1 2">WSL</strain>
    </source>
</reference>
<dbReference type="EMBL" id="WJBH02000007">
    <property type="protein sequence ID" value="KAI9555504.1"/>
    <property type="molecule type" value="Genomic_DNA"/>
</dbReference>
<protein>
    <submittedName>
        <fullName evidence="1">Uncharacterized protein</fullName>
    </submittedName>
</protein>
<keyword evidence="2" id="KW-1185">Reference proteome</keyword>
<name>A0AAD5KML6_9CRUS</name>
<organism evidence="1 2">
    <name type="scientific">Daphnia sinensis</name>
    <dbReference type="NCBI Taxonomy" id="1820382"/>
    <lineage>
        <taxon>Eukaryota</taxon>
        <taxon>Metazoa</taxon>
        <taxon>Ecdysozoa</taxon>
        <taxon>Arthropoda</taxon>
        <taxon>Crustacea</taxon>
        <taxon>Branchiopoda</taxon>
        <taxon>Diplostraca</taxon>
        <taxon>Cladocera</taxon>
        <taxon>Anomopoda</taxon>
        <taxon>Daphniidae</taxon>
        <taxon>Daphnia</taxon>
        <taxon>Daphnia similis group</taxon>
    </lineage>
</organism>
<gene>
    <name evidence="1" type="ORF">GHT06_018019</name>
</gene>
<comment type="caution">
    <text evidence="1">The sequence shown here is derived from an EMBL/GenBank/DDBJ whole genome shotgun (WGS) entry which is preliminary data.</text>
</comment>
<sequence>MPPERNKQNRKKFSFFFVFVLSLAKVYVFASNNFKEEQSFDTSFCTDGQIPMND</sequence>